<comment type="caution">
    <text evidence="6">The sequence shown here is derived from an EMBL/GenBank/DDBJ whole genome shotgun (WGS) entry which is preliminary data.</text>
</comment>
<dbReference type="Pfam" id="PF00852">
    <property type="entry name" value="Glyco_transf_10"/>
    <property type="match status" value="1"/>
</dbReference>
<evidence type="ECO:0000313" key="7">
    <source>
        <dbReference type="Proteomes" id="UP000728968"/>
    </source>
</evidence>
<proteinExistence type="inferred from homology"/>
<evidence type="ECO:0000259" key="5">
    <source>
        <dbReference type="Pfam" id="PF18025"/>
    </source>
</evidence>
<dbReference type="InterPro" id="IPR055270">
    <property type="entry name" value="Glyco_tran_10_C"/>
</dbReference>
<reference evidence="6 7" key="1">
    <citation type="journal article" date="2021" name="Sci. Rep.">
        <title>The distribution of antibiotic resistance genes in chicken gut microbiota commensals.</title>
        <authorList>
            <person name="Juricova H."/>
            <person name="Matiasovicova J."/>
            <person name="Kubasova T."/>
            <person name="Cejkova D."/>
            <person name="Rychlik I."/>
        </authorList>
    </citation>
    <scope>NUCLEOTIDE SEQUENCE [LARGE SCALE GENOMIC DNA]</scope>
    <source>
        <strain evidence="6 7">An425</strain>
    </source>
</reference>
<evidence type="ECO:0000256" key="1">
    <source>
        <dbReference type="ARBA" id="ARBA00008919"/>
    </source>
</evidence>
<dbReference type="Proteomes" id="UP000728968">
    <property type="component" value="Unassembled WGS sequence"/>
</dbReference>
<organism evidence="6 7">
    <name type="scientific">Fusobacterium mortiferum</name>
    <dbReference type="NCBI Taxonomy" id="850"/>
    <lineage>
        <taxon>Bacteria</taxon>
        <taxon>Fusobacteriati</taxon>
        <taxon>Fusobacteriota</taxon>
        <taxon>Fusobacteriia</taxon>
        <taxon>Fusobacteriales</taxon>
        <taxon>Fusobacteriaceae</taxon>
        <taxon>Fusobacterium</taxon>
    </lineage>
</organism>
<keyword evidence="2" id="KW-0328">Glycosyltransferase</keyword>
<evidence type="ECO:0000259" key="4">
    <source>
        <dbReference type="Pfam" id="PF00852"/>
    </source>
</evidence>
<name>A0ABS2G314_FUSMR</name>
<feature type="domain" description="Alpha-(1,3)-fucosyltransferase FucT N-terminal" evidence="5">
    <location>
        <begin position="6"/>
        <end position="96"/>
    </location>
</feature>
<comment type="similarity">
    <text evidence="1">Belongs to the glycosyltransferase 10 family.</text>
</comment>
<dbReference type="EMBL" id="JACJLT010000105">
    <property type="protein sequence ID" value="MBM6875816.1"/>
    <property type="molecule type" value="Genomic_DNA"/>
</dbReference>
<dbReference type="PANTHER" id="PTHR11929">
    <property type="entry name" value="ALPHA- 1,3 -FUCOSYLTRANSFERASE"/>
    <property type="match status" value="1"/>
</dbReference>
<keyword evidence="7" id="KW-1185">Reference proteome</keyword>
<dbReference type="InterPro" id="IPR041058">
    <property type="entry name" value="FucT_N"/>
</dbReference>
<evidence type="ECO:0000256" key="3">
    <source>
        <dbReference type="ARBA" id="ARBA00022679"/>
    </source>
</evidence>
<dbReference type="SUPFAM" id="SSF53756">
    <property type="entry name" value="UDP-Glycosyltransferase/glycogen phosphorylase"/>
    <property type="match status" value="1"/>
</dbReference>
<evidence type="ECO:0000256" key="2">
    <source>
        <dbReference type="ARBA" id="ARBA00022676"/>
    </source>
</evidence>
<sequence length="320" mass="38557">MKKIKIKFIDFWPGFDYLESDFYKILTQRYEVEISNNPDILFYSVFGRKHLEYDCIKIFYTGENVVPNFNECDYAIGFNNIKFEDRYLRMPLYALFQYKKYLKKALEVYKENILERKKFCNFIYSNGEADKKREKFYKLLSEYKKVDSGGRYLNNIGGPVKDKFSFQQEYKFSIAFENSSDIGYTTEKLIEAKAAGTIPIYWGNPKIIEEFNSKSFINCHEYETLEEVIEEVKKIDNNSKKYLEYLKEPFSFNEKLLEEYKIKLEEFLFNIVENHQKQIKKSQALINYASDSKKYKNIIENKYIKIYLKILKKLKLYREI</sequence>
<protein>
    <submittedName>
        <fullName evidence="6">Glycosyltransferase</fullName>
    </submittedName>
</protein>
<dbReference type="Gene3D" id="3.40.50.11660">
    <property type="entry name" value="Glycosyl transferase family 10, C-terminal domain"/>
    <property type="match status" value="1"/>
</dbReference>
<dbReference type="InterPro" id="IPR038577">
    <property type="entry name" value="GT10-like_C_sf"/>
</dbReference>
<dbReference type="Pfam" id="PF18025">
    <property type="entry name" value="FucT_N"/>
    <property type="match status" value="1"/>
</dbReference>
<dbReference type="InterPro" id="IPR001503">
    <property type="entry name" value="Glyco_trans_10"/>
</dbReference>
<feature type="domain" description="Fucosyltransferase C-terminal" evidence="4">
    <location>
        <begin position="115"/>
        <end position="247"/>
    </location>
</feature>
<keyword evidence="3" id="KW-0808">Transferase</keyword>
<evidence type="ECO:0000313" key="6">
    <source>
        <dbReference type="EMBL" id="MBM6875816.1"/>
    </source>
</evidence>
<dbReference type="PANTHER" id="PTHR11929:SF194">
    <property type="entry name" value="ALPHA-(1,3)-FUCOSYLTRANSFERASE 10"/>
    <property type="match status" value="1"/>
</dbReference>
<gene>
    <name evidence="6" type="ORF">H6A04_09165</name>
</gene>
<accession>A0ABS2G314</accession>
<dbReference type="RefSeq" id="WP_204716532.1">
    <property type="nucleotide sequence ID" value="NZ_JACJLT010000105.1"/>
</dbReference>